<dbReference type="AlphaFoldDB" id="B6QCY2"/>
<organism evidence="8 9">
    <name type="scientific">Talaromyces marneffei (strain ATCC 18224 / CBS 334.59 / QM 7333)</name>
    <name type="common">Penicillium marneffei</name>
    <dbReference type="NCBI Taxonomy" id="441960"/>
    <lineage>
        <taxon>Eukaryota</taxon>
        <taxon>Fungi</taxon>
        <taxon>Dikarya</taxon>
        <taxon>Ascomycota</taxon>
        <taxon>Pezizomycotina</taxon>
        <taxon>Eurotiomycetes</taxon>
        <taxon>Eurotiomycetidae</taxon>
        <taxon>Eurotiales</taxon>
        <taxon>Trichocomaceae</taxon>
        <taxon>Talaromyces</taxon>
        <taxon>Talaromyces sect. Talaromyces</taxon>
    </lineage>
</organism>
<dbReference type="CDD" id="cd00067">
    <property type="entry name" value="GAL4"/>
    <property type="match status" value="1"/>
</dbReference>
<evidence type="ECO:0000259" key="7">
    <source>
        <dbReference type="PROSITE" id="PS50048"/>
    </source>
</evidence>
<comment type="subcellular location">
    <subcellularLocation>
        <location evidence="1">Nucleus</location>
    </subcellularLocation>
</comment>
<keyword evidence="2" id="KW-0805">Transcription regulation</keyword>
<dbReference type="OrthoDB" id="3163292at2759"/>
<dbReference type="CDD" id="cd12148">
    <property type="entry name" value="fungal_TF_MHR"/>
    <property type="match status" value="1"/>
</dbReference>
<gene>
    <name evidence="8" type="ORF">PMAA_077260</name>
</gene>
<evidence type="ECO:0000313" key="8">
    <source>
        <dbReference type="EMBL" id="EEA23693.1"/>
    </source>
</evidence>
<dbReference type="PROSITE" id="PS50048">
    <property type="entry name" value="ZN2_CY6_FUNGAL_2"/>
    <property type="match status" value="1"/>
</dbReference>
<dbReference type="InterPro" id="IPR051089">
    <property type="entry name" value="prtT"/>
</dbReference>
<dbReference type="SUPFAM" id="SSF57701">
    <property type="entry name" value="Zn2/Cys6 DNA-binding domain"/>
    <property type="match status" value="1"/>
</dbReference>
<protein>
    <recommendedName>
        <fullName evidence="7">Zn(2)-C6 fungal-type domain-containing protein</fullName>
    </recommendedName>
</protein>
<dbReference type="STRING" id="441960.B6QCY2"/>
<dbReference type="HOGENOM" id="CLU_017865_1_1_1"/>
<feature type="compositionally biased region" description="Basic and acidic residues" evidence="6">
    <location>
        <begin position="1"/>
        <end position="10"/>
    </location>
</feature>
<dbReference type="Gene3D" id="4.10.240.10">
    <property type="entry name" value="Zn(2)-C6 fungal-type DNA-binding domain"/>
    <property type="match status" value="1"/>
</dbReference>
<dbReference type="InterPro" id="IPR036864">
    <property type="entry name" value="Zn2-C6_fun-type_DNA-bd_sf"/>
</dbReference>
<feature type="region of interest" description="Disordered" evidence="6">
    <location>
        <begin position="74"/>
        <end position="103"/>
    </location>
</feature>
<proteinExistence type="predicted"/>
<evidence type="ECO:0000256" key="5">
    <source>
        <dbReference type="ARBA" id="ARBA00023242"/>
    </source>
</evidence>
<accession>B6QCY2</accession>
<evidence type="ECO:0000256" key="1">
    <source>
        <dbReference type="ARBA" id="ARBA00004123"/>
    </source>
</evidence>
<keyword evidence="3" id="KW-0238">DNA-binding</keyword>
<feature type="domain" description="Zn(2)-C6 fungal-type" evidence="7">
    <location>
        <begin position="33"/>
        <end position="65"/>
    </location>
</feature>
<dbReference type="GO" id="GO:0008270">
    <property type="term" value="F:zinc ion binding"/>
    <property type="evidence" value="ECO:0007669"/>
    <property type="project" value="InterPro"/>
</dbReference>
<keyword evidence="4" id="KW-0804">Transcription</keyword>
<evidence type="ECO:0000256" key="6">
    <source>
        <dbReference type="SAM" id="MobiDB-lite"/>
    </source>
</evidence>
<dbReference type="InterPro" id="IPR001138">
    <property type="entry name" value="Zn2Cys6_DnaBD"/>
</dbReference>
<dbReference type="PANTHER" id="PTHR31845">
    <property type="entry name" value="FINGER DOMAIN PROTEIN, PUTATIVE-RELATED"/>
    <property type="match status" value="1"/>
</dbReference>
<sequence>MLQDDGEHCNRPPGGELASAGAFYPRPAIQMKACIACRRVKMKCRLQNGETRCAPCSQKEIKCIFLEHRRGRKPGTRIKKKSGPIDNAKRNSKSAIAPRSGAEEHFAQPARFEPYGEPQCSAETSGLQPSELLNHEGMRGKFSMQRILDTHIEKVDDTVSERPFLQRTQDAIETGLVSGSIAEHLFRSFMDILNPYISQLDPDLHTFSYVRQKSSFLLGSILAVSAKMFNPSLYKRLYRYAEDLFLENFRVVFKSTETIQAKKSQRIPGLGICLDLGWHKLSAQAIRDRNRMVDTELREARNVERTWFLLFVYDRSLSLQTGKPWMIERSGFIESIEHWSKERTATANDTLLAAFVTLRLLTSEVFKLLGLCRHGSLFENIKSFLTIIGNRINEWEDKWMEACGDESESCHPFLIRFYGTHLRLQLYSLPLQEILGSNDDNFAFDMAPLWESYSNAIVMLKLVCHFSARLYFAQDSIHVMTAYSAAFLIKVRLCTYIWIKSFCF</sequence>
<dbReference type="PROSITE" id="PS00463">
    <property type="entry name" value="ZN2_CY6_FUNGAL_1"/>
    <property type="match status" value="1"/>
</dbReference>
<dbReference type="VEuPathDB" id="FungiDB:PMAA_077260"/>
<keyword evidence="5" id="KW-0539">Nucleus</keyword>
<reference evidence="9" key="1">
    <citation type="journal article" date="2015" name="Genome Announc.">
        <title>Genome sequence of the AIDS-associated pathogen Penicillium marneffei (ATCC18224) and its near taxonomic relative Talaromyces stipitatus (ATCC10500).</title>
        <authorList>
            <person name="Nierman W.C."/>
            <person name="Fedorova-Abrams N.D."/>
            <person name="Andrianopoulos A."/>
        </authorList>
    </citation>
    <scope>NUCLEOTIDE SEQUENCE [LARGE SCALE GENOMIC DNA]</scope>
    <source>
        <strain evidence="9">ATCC 18224 / CBS 334.59 / QM 7333</strain>
    </source>
</reference>
<dbReference type="SMART" id="SM00066">
    <property type="entry name" value="GAL4"/>
    <property type="match status" value="1"/>
</dbReference>
<evidence type="ECO:0000256" key="2">
    <source>
        <dbReference type="ARBA" id="ARBA00023015"/>
    </source>
</evidence>
<dbReference type="EMBL" id="DS995901">
    <property type="protein sequence ID" value="EEA23693.1"/>
    <property type="molecule type" value="Genomic_DNA"/>
</dbReference>
<evidence type="ECO:0000256" key="4">
    <source>
        <dbReference type="ARBA" id="ARBA00023163"/>
    </source>
</evidence>
<evidence type="ECO:0000313" key="9">
    <source>
        <dbReference type="Proteomes" id="UP000001294"/>
    </source>
</evidence>
<evidence type="ECO:0000256" key="3">
    <source>
        <dbReference type="ARBA" id="ARBA00023125"/>
    </source>
</evidence>
<name>B6QCY2_TALMQ</name>
<feature type="region of interest" description="Disordered" evidence="6">
    <location>
        <begin position="1"/>
        <end position="21"/>
    </location>
</feature>
<dbReference type="PANTHER" id="PTHR31845:SF17">
    <property type="entry name" value="ZN(II)2CYS6 TRANSCRIPTION FACTOR (EUROFUNG)"/>
    <property type="match status" value="1"/>
</dbReference>
<dbReference type="GO" id="GO:0000976">
    <property type="term" value="F:transcription cis-regulatory region binding"/>
    <property type="evidence" value="ECO:0007669"/>
    <property type="project" value="TreeGrafter"/>
</dbReference>
<dbReference type="PhylomeDB" id="B6QCY2"/>
<dbReference type="GO" id="GO:0000981">
    <property type="term" value="F:DNA-binding transcription factor activity, RNA polymerase II-specific"/>
    <property type="evidence" value="ECO:0007669"/>
    <property type="project" value="InterPro"/>
</dbReference>
<dbReference type="Proteomes" id="UP000001294">
    <property type="component" value="Unassembled WGS sequence"/>
</dbReference>
<dbReference type="GO" id="GO:0005634">
    <property type="term" value="C:nucleus"/>
    <property type="evidence" value="ECO:0007669"/>
    <property type="project" value="UniProtKB-SubCell"/>
</dbReference>
<keyword evidence="9" id="KW-1185">Reference proteome</keyword>